<evidence type="ECO:0000313" key="4">
    <source>
        <dbReference type="Proteomes" id="UP000093954"/>
    </source>
</evidence>
<dbReference type="PATRIC" id="fig|1353534.3.peg.3412"/>
<dbReference type="PROSITE" id="PS50943">
    <property type="entry name" value="HTH_CROC1"/>
    <property type="match status" value="1"/>
</dbReference>
<dbReference type="AlphaFoldDB" id="A0A1A6AL39"/>
<gene>
    <name evidence="3" type="ORF">CLRAG_33510</name>
</gene>
<dbReference type="EMBL" id="LROS01000055">
    <property type="protein sequence ID" value="OBR90703.1"/>
    <property type="molecule type" value="Genomic_DNA"/>
</dbReference>
<dbReference type="GO" id="GO:0003677">
    <property type="term" value="F:DNA binding"/>
    <property type="evidence" value="ECO:0007669"/>
    <property type="project" value="InterPro"/>
</dbReference>
<protein>
    <submittedName>
        <fullName evidence="3">Helix-turn-helix protein</fullName>
    </submittedName>
</protein>
<dbReference type="Proteomes" id="UP000093954">
    <property type="component" value="Unassembled WGS sequence"/>
</dbReference>
<dbReference type="CDD" id="cd00093">
    <property type="entry name" value="HTH_XRE"/>
    <property type="match status" value="1"/>
</dbReference>
<organism evidence="3 4">
    <name type="scientific">Clostridium ragsdalei P11</name>
    <dbReference type="NCBI Taxonomy" id="1353534"/>
    <lineage>
        <taxon>Bacteria</taxon>
        <taxon>Bacillati</taxon>
        <taxon>Bacillota</taxon>
        <taxon>Clostridia</taxon>
        <taxon>Eubacteriales</taxon>
        <taxon>Clostridiaceae</taxon>
        <taxon>Clostridium</taxon>
    </lineage>
</organism>
<comment type="caution">
    <text evidence="3">The sequence shown here is derived from an EMBL/GenBank/DDBJ whole genome shotgun (WGS) entry which is preliminary data.</text>
</comment>
<keyword evidence="4" id="KW-1185">Reference proteome</keyword>
<feature type="coiled-coil region" evidence="1">
    <location>
        <begin position="58"/>
        <end position="85"/>
    </location>
</feature>
<name>A0A1A6AL39_9CLOT</name>
<reference evidence="3 4" key="1">
    <citation type="journal article" date="2012" name="Front. Microbiol.">
        <title>Draft Genome Sequence of the Virulent Strain 01-B526 of the Fish Pathogen Aeromonas salmonicida.</title>
        <authorList>
            <person name="Charette S.J."/>
            <person name="Brochu F."/>
            <person name="Boyle B."/>
            <person name="Filion G."/>
            <person name="Tanaka K.H."/>
            <person name="Derome N."/>
        </authorList>
    </citation>
    <scope>NUCLEOTIDE SEQUENCE [LARGE SCALE GENOMIC DNA]</scope>
    <source>
        <strain evidence="3 4">P11</strain>
    </source>
</reference>
<accession>A0A1A6AL39</accession>
<dbReference type="InterPro" id="IPR010982">
    <property type="entry name" value="Lambda_DNA-bd_dom_sf"/>
</dbReference>
<dbReference type="Gene3D" id="1.10.260.40">
    <property type="entry name" value="lambda repressor-like DNA-binding domains"/>
    <property type="match status" value="1"/>
</dbReference>
<dbReference type="SMART" id="SM00530">
    <property type="entry name" value="HTH_XRE"/>
    <property type="match status" value="1"/>
</dbReference>
<dbReference type="SUPFAM" id="SSF47413">
    <property type="entry name" value="lambda repressor-like DNA-binding domains"/>
    <property type="match status" value="1"/>
</dbReference>
<feature type="domain" description="HTH cro/C1-type" evidence="2">
    <location>
        <begin position="16"/>
        <end position="58"/>
    </location>
</feature>
<evidence type="ECO:0000259" key="2">
    <source>
        <dbReference type="PROSITE" id="PS50943"/>
    </source>
</evidence>
<proteinExistence type="predicted"/>
<keyword evidence="1" id="KW-0175">Coiled coil</keyword>
<dbReference type="RefSeq" id="WP_065079429.1">
    <property type="nucleotide sequence ID" value="NZ_LROS01000055.1"/>
</dbReference>
<evidence type="ECO:0000256" key="1">
    <source>
        <dbReference type="SAM" id="Coils"/>
    </source>
</evidence>
<dbReference type="Pfam" id="PF01381">
    <property type="entry name" value="HTH_3"/>
    <property type="match status" value="1"/>
</dbReference>
<dbReference type="InterPro" id="IPR001387">
    <property type="entry name" value="Cro/C1-type_HTH"/>
</dbReference>
<evidence type="ECO:0000313" key="3">
    <source>
        <dbReference type="EMBL" id="OBR90703.1"/>
    </source>
</evidence>
<sequence length="215" mass="25425">MIGLEYILNLYNMQHQELAKKLGIKKQNINLWIKGKQNVSKKYLPVLSKIFNIPEKYFQKELDEIDRMEIQNIKLNSELKNSEYEYEDTITDPDTGEEIIVTQTSIDEGALFDFSLNSYNLNQKKLLIAIKDSMDRQFEENNDEYRDYGLGHANEILELYERFLKLVNNTDIDNNTIKRVLMGVQLAYGKIFDSEKFVRKIAKDIKEYNKESKTW</sequence>